<dbReference type="HOGENOM" id="CLU_1686181_0_0_1"/>
<dbReference type="Proteomes" id="UP000019804">
    <property type="component" value="Unassembled WGS sequence"/>
</dbReference>
<reference evidence="2" key="1">
    <citation type="journal article" date="2014" name="Nat. Commun.">
        <title>Genomic adaptations of the halophilic Dead Sea filamentous fungus Eurotium rubrum.</title>
        <authorList>
            <person name="Kis-Papo T."/>
            <person name="Weig A.R."/>
            <person name="Riley R."/>
            <person name="Persoh D."/>
            <person name="Salamov A."/>
            <person name="Sun H."/>
            <person name="Lipzen A."/>
            <person name="Wasser S.P."/>
            <person name="Rambold G."/>
            <person name="Grigoriev I.V."/>
            <person name="Nevo E."/>
        </authorList>
    </citation>
    <scope>NUCLEOTIDE SEQUENCE [LARGE SCALE GENOMIC DNA]</scope>
    <source>
        <strain evidence="2">CBS 135680</strain>
    </source>
</reference>
<gene>
    <name evidence="1" type="ORF">EURHEDRAFT_378219</name>
</gene>
<name>A0A017SC01_ASPRC</name>
<sequence length="156" mass="17497">MSGIRPDLIQCACGNINRHCSSDNMVENGRQNRVRCHSTANTRLHKARVERNRLEVRISFGIGLGEVYISEFRLGVTGRGADFGKWCLDMTEKTALGGHRYILVGLRLANWIIHSLLRPLLPPVTRMTFPSRSGMSFPNTSTEVNVVLFGTQDVKK</sequence>
<dbReference type="GeneID" id="63694170"/>
<keyword evidence="2" id="KW-1185">Reference proteome</keyword>
<protein>
    <submittedName>
        <fullName evidence="1">Uncharacterized protein</fullName>
    </submittedName>
</protein>
<dbReference type="RefSeq" id="XP_040638024.1">
    <property type="nucleotide sequence ID" value="XM_040779046.1"/>
</dbReference>
<evidence type="ECO:0000313" key="1">
    <source>
        <dbReference type="EMBL" id="EYE94336.1"/>
    </source>
</evidence>
<evidence type="ECO:0000313" key="2">
    <source>
        <dbReference type="Proteomes" id="UP000019804"/>
    </source>
</evidence>
<dbReference type="AlphaFoldDB" id="A0A017SC01"/>
<accession>A0A017SC01</accession>
<organism evidence="1 2">
    <name type="scientific">Aspergillus ruber (strain CBS 135680)</name>
    <dbReference type="NCBI Taxonomy" id="1388766"/>
    <lineage>
        <taxon>Eukaryota</taxon>
        <taxon>Fungi</taxon>
        <taxon>Dikarya</taxon>
        <taxon>Ascomycota</taxon>
        <taxon>Pezizomycotina</taxon>
        <taxon>Eurotiomycetes</taxon>
        <taxon>Eurotiomycetidae</taxon>
        <taxon>Eurotiales</taxon>
        <taxon>Aspergillaceae</taxon>
        <taxon>Aspergillus</taxon>
        <taxon>Aspergillus subgen. Aspergillus</taxon>
    </lineage>
</organism>
<proteinExistence type="predicted"/>
<dbReference type="EMBL" id="KK088426">
    <property type="protein sequence ID" value="EYE94336.1"/>
    <property type="molecule type" value="Genomic_DNA"/>
</dbReference>